<evidence type="ECO:0000313" key="2">
    <source>
        <dbReference type="EMBL" id="KAJ4148565.1"/>
    </source>
</evidence>
<keyword evidence="3" id="KW-1185">Reference proteome</keyword>
<feature type="transmembrane region" description="Helical" evidence="1">
    <location>
        <begin position="198"/>
        <end position="223"/>
    </location>
</feature>
<gene>
    <name evidence="2" type="ORF">LMH87_003029</name>
</gene>
<keyword evidence="1" id="KW-0472">Membrane</keyword>
<evidence type="ECO:0000256" key="1">
    <source>
        <dbReference type="SAM" id="Phobius"/>
    </source>
</evidence>
<dbReference type="KEGG" id="amus:LMH87_003029"/>
<dbReference type="RefSeq" id="XP_056051506.1">
    <property type="nucleotide sequence ID" value="XM_056194582.1"/>
</dbReference>
<comment type="caution">
    <text evidence="2">The sequence shown here is derived from an EMBL/GenBank/DDBJ whole genome shotgun (WGS) entry which is preliminary data.</text>
</comment>
<protein>
    <submittedName>
        <fullName evidence="2">Uncharacterized protein</fullName>
    </submittedName>
</protein>
<dbReference type="AlphaFoldDB" id="A0A9W8Q9J7"/>
<dbReference type="GeneID" id="80890188"/>
<reference evidence="2" key="1">
    <citation type="journal article" date="2023" name="Access Microbiol">
        <title>De-novo genome assembly for Akanthomyces muscarius, a biocontrol agent of insect agricultural pests.</title>
        <authorList>
            <person name="Erdos Z."/>
            <person name="Studholme D.J."/>
            <person name="Raymond B."/>
            <person name="Sharma M."/>
        </authorList>
    </citation>
    <scope>NUCLEOTIDE SEQUENCE</scope>
    <source>
        <strain evidence="2">Ve6</strain>
    </source>
</reference>
<name>A0A9W8Q9J7_AKAMU</name>
<proteinExistence type="predicted"/>
<dbReference type="EMBL" id="JAJHUN010000010">
    <property type="protein sequence ID" value="KAJ4148565.1"/>
    <property type="molecule type" value="Genomic_DNA"/>
</dbReference>
<evidence type="ECO:0000313" key="3">
    <source>
        <dbReference type="Proteomes" id="UP001144673"/>
    </source>
</evidence>
<keyword evidence="1" id="KW-0812">Transmembrane</keyword>
<keyword evidence="1" id="KW-1133">Transmembrane helix</keyword>
<dbReference type="Proteomes" id="UP001144673">
    <property type="component" value="Chromosome 3"/>
</dbReference>
<organism evidence="2 3">
    <name type="scientific">Akanthomyces muscarius</name>
    <name type="common">Entomopathogenic fungus</name>
    <name type="synonym">Lecanicillium muscarium</name>
    <dbReference type="NCBI Taxonomy" id="2231603"/>
    <lineage>
        <taxon>Eukaryota</taxon>
        <taxon>Fungi</taxon>
        <taxon>Dikarya</taxon>
        <taxon>Ascomycota</taxon>
        <taxon>Pezizomycotina</taxon>
        <taxon>Sordariomycetes</taxon>
        <taxon>Hypocreomycetidae</taxon>
        <taxon>Hypocreales</taxon>
        <taxon>Cordycipitaceae</taxon>
        <taxon>Akanthomyces</taxon>
    </lineage>
</organism>
<sequence length="243" mass="25988">MVETSPTPTSPWPGLITQFAPPASCSSIFELLSTETSVGTANGVTSTWTSSILTSDEANNAFSKCQPSGWEQRHFQFSPGVCPSDWGYWGLTATSSGSVAVSQALCCARSYTLYHESEGNDCISSTYNGQTSTILRHSPWLVHWQTSDTSSFDFSIPALTSSRSVAQWTPGQSLSPTAGYDDNKTGSGDSYGGLRGGVLAAVIAVPVIVFLLAVGGCVACFVVRKKRRRHAQEIRTAQDARQQ</sequence>
<accession>A0A9W8Q9J7</accession>